<dbReference type="HOGENOM" id="CLU_2720468_0_0_11"/>
<dbReference type="AlphaFoldDB" id="D7BTV8"/>
<name>D7BTV8_STRBB</name>
<accession>D7BTV8</accession>
<reference evidence="1 2" key="1">
    <citation type="journal article" date="2010" name="J. Bacteriol.">
        <title>Genome sequence of the milbemycin-producing bacterium Streptomyces bingchenggensis.</title>
        <authorList>
            <person name="Wang X.J."/>
            <person name="Yan Y.J."/>
            <person name="Zhang B."/>
            <person name="An J."/>
            <person name="Wang J.J."/>
            <person name="Tian J."/>
            <person name="Jiang L."/>
            <person name="Chen Y.H."/>
            <person name="Huang S.X."/>
            <person name="Yin M."/>
            <person name="Zhang J."/>
            <person name="Gao A.L."/>
            <person name="Liu C.X."/>
            <person name="Zhu Z.X."/>
            <person name="Xiang W.S."/>
        </authorList>
    </citation>
    <scope>NUCLEOTIDE SEQUENCE [LARGE SCALE GENOMIC DNA]</scope>
    <source>
        <strain evidence="1 2">BCW-1</strain>
    </source>
</reference>
<keyword evidence="2" id="KW-1185">Reference proteome</keyword>
<dbReference type="RefSeq" id="WP_014178978.1">
    <property type="nucleotide sequence ID" value="NC_016582.1"/>
</dbReference>
<organism evidence="1 2">
    <name type="scientific">Streptomyces bingchenggensis (strain BCW-1)</name>
    <dbReference type="NCBI Taxonomy" id="749414"/>
    <lineage>
        <taxon>Bacteria</taxon>
        <taxon>Bacillati</taxon>
        <taxon>Actinomycetota</taxon>
        <taxon>Actinomycetes</taxon>
        <taxon>Kitasatosporales</taxon>
        <taxon>Streptomycetaceae</taxon>
        <taxon>Streptomyces</taxon>
    </lineage>
</organism>
<proteinExistence type="predicted"/>
<dbReference type="eggNOG" id="ENOG5031XXB">
    <property type="taxonomic scope" value="Bacteria"/>
</dbReference>
<protein>
    <submittedName>
        <fullName evidence="1">Uncharacterized protein</fullName>
    </submittedName>
</protein>
<dbReference type="Proteomes" id="UP000000377">
    <property type="component" value="Chromosome"/>
</dbReference>
<sequence length="72" mass="7971">MNKVVSDARFALNRGDFTFEAVIDINTRANPSMRKIRGAVDELVSAIEAVGWQCVGVRPFLASVEMQFVRAV</sequence>
<evidence type="ECO:0000313" key="1">
    <source>
        <dbReference type="EMBL" id="ADI09527.1"/>
    </source>
</evidence>
<dbReference type="EMBL" id="CP002047">
    <property type="protein sequence ID" value="ADI09527.1"/>
    <property type="molecule type" value="Genomic_DNA"/>
</dbReference>
<gene>
    <name evidence="1" type="ordered locus">SBI_06407</name>
</gene>
<evidence type="ECO:0000313" key="2">
    <source>
        <dbReference type="Proteomes" id="UP000000377"/>
    </source>
</evidence>
<dbReference type="KEGG" id="sbh:SBI_06407"/>
<dbReference type="PATRIC" id="fig|749414.3.peg.6600"/>